<keyword evidence="2" id="KW-1185">Reference proteome</keyword>
<organism evidence="1 2">
    <name type="scientific">Naganishia adeliensis</name>
    <dbReference type="NCBI Taxonomy" id="92952"/>
    <lineage>
        <taxon>Eukaryota</taxon>
        <taxon>Fungi</taxon>
        <taxon>Dikarya</taxon>
        <taxon>Basidiomycota</taxon>
        <taxon>Agaricomycotina</taxon>
        <taxon>Tremellomycetes</taxon>
        <taxon>Filobasidiales</taxon>
        <taxon>Filobasidiaceae</taxon>
        <taxon>Naganishia</taxon>
    </lineage>
</organism>
<evidence type="ECO:0000313" key="2">
    <source>
        <dbReference type="Proteomes" id="UP001230649"/>
    </source>
</evidence>
<protein>
    <submittedName>
        <fullName evidence="1">Uncharacterized protein</fullName>
    </submittedName>
</protein>
<dbReference type="Proteomes" id="UP001230649">
    <property type="component" value="Unassembled WGS sequence"/>
</dbReference>
<gene>
    <name evidence="1" type="ORF">QFC20_003787</name>
</gene>
<dbReference type="EMBL" id="JASBWS010000037">
    <property type="protein sequence ID" value="KAJ9107250.1"/>
    <property type="molecule type" value="Genomic_DNA"/>
</dbReference>
<reference evidence="1" key="1">
    <citation type="submission" date="2023-04" db="EMBL/GenBank/DDBJ databases">
        <title>Draft Genome sequencing of Naganishia species isolated from polar environments using Oxford Nanopore Technology.</title>
        <authorList>
            <person name="Leo P."/>
            <person name="Venkateswaran K."/>
        </authorList>
    </citation>
    <scope>NUCLEOTIDE SEQUENCE</scope>
    <source>
        <strain evidence="1">MNA-CCFEE 5262</strain>
    </source>
</reference>
<evidence type="ECO:0000313" key="1">
    <source>
        <dbReference type="EMBL" id="KAJ9107250.1"/>
    </source>
</evidence>
<proteinExistence type="predicted"/>
<sequence>MKNIGLTFPGQQYTQYIGKNRHTIKRKVKFESEKQWGQIIVFLEFKWQGEDIKVAVIKTYKTRNWFGRVREPPRELLGQDEWLQIVDVDFLNSDSTLSLPPQGSDQGAVGVVRPHDGQVTGMGEKLLCVLLTIIKRD</sequence>
<comment type="caution">
    <text evidence="1">The sequence shown here is derived from an EMBL/GenBank/DDBJ whole genome shotgun (WGS) entry which is preliminary data.</text>
</comment>
<accession>A0ACC2W825</accession>
<name>A0ACC2W825_9TREE</name>